<dbReference type="InterPro" id="IPR050955">
    <property type="entry name" value="Plant_Biomass_Hydrol_Est"/>
</dbReference>
<dbReference type="EMBL" id="JACHFM010000004">
    <property type="protein sequence ID" value="MBB5223716.1"/>
    <property type="molecule type" value="Genomic_DNA"/>
</dbReference>
<dbReference type="InterPro" id="IPR010126">
    <property type="entry name" value="Esterase_phb"/>
</dbReference>
<accession>A0A840SV71</accession>
<dbReference type="AlphaFoldDB" id="A0A840SV71"/>
<feature type="compositionally biased region" description="Low complexity" evidence="3">
    <location>
        <begin position="33"/>
        <end position="51"/>
    </location>
</feature>
<feature type="compositionally biased region" description="Basic and acidic residues" evidence="3">
    <location>
        <begin position="55"/>
        <end position="64"/>
    </location>
</feature>
<sequence length="370" mass="39216">MGYDLVASLRRKMGAVRHLDISTAARSLRAAFGGAAKPAAPDRPASDRPASNRPATDRPASDRPLRRRQRLGQAVADLAARRAPDPAALPRPELPDLDPRSFECAAGRRDYRLFVPPQKPAGLLLMLHGCLQTPEDFALGTGINALAAEHGLVVAWPEQAPTDNARSCWNWFDPEHQHRGAGEPAILASLAKELRTEFRVPRARTFVAGLSAGGSMAAVLGEAYPEAFAAVGVHSGLACGTAHDGRSALAAMRGAPAAARPLMPASRSPRVIVFQGTTDHVVHPMNADRVMARACALADVRPSRESHAPIGERTVGRSVARRPDGTAAAELWMIEGTGHAWSGGNRDGSFTDAAGPDASAEMLRFFLEAA</sequence>
<name>A0A840SV71_9RHOB</name>
<gene>
    <name evidence="4" type="ORF">HNP73_003670</name>
</gene>
<evidence type="ECO:0000313" key="5">
    <source>
        <dbReference type="Proteomes" id="UP000549457"/>
    </source>
</evidence>
<keyword evidence="5" id="KW-1185">Reference proteome</keyword>
<feature type="region of interest" description="Disordered" evidence="3">
    <location>
        <begin position="33"/>
        <end position="68"/>
    </location>
</feature>
<reference evidence="4 5" key="1">
    <citation type="submission" date="2020-08" db="EMBL/GenBank/DDBJ databases">
        <title>Genomic Encyclopedia of Type Strains, Phase IV (KMG-IV): sequencing the most valuable type-strain genomes for metagenomic binning, comparative biology and taxonomic classification.</title>
        <authorList>
            <person name="Goeker M."/>
        </authorList>
    </citation>
    <scope>NUCLEOTIDE SEQUENCE [LARGE SCALE GENOMIC DNA]</scope>
    <source>
        <strain evidence="4 5">DSM 101730</strain>
    </source>
</reference>
<dbReference type="SUPFAM" id="SSF53474">
    <property type="entry name" value="alpha/beta-Hydrolases"/>
    <property type="match status" value="1"/>
</dbReference>
<keyword evidence="2" id="KW-0378">Hydrolase</keyword>
<dbReference type="RefSeq" id="WP_184153166.1">
    <property type="nucleotide sequence ID" value="NZ_JACHFM010000004.1"/>
</dbReference>
<evidence type="ECO:0000256" key="1">
    <source>
        <dbReference type="ARBA" id="ARBA00022729"/>
    </source>
</evidence>
<keyword evidence="1" id="KW-0732">Signal</keyword>
<dbReference type="Pfam" id="PF10503">
    <property type="entry name" value="Esterase_PHB"/>
    <property type="match status" value="1"/>
</dbReference>
<dbReference type="PANTHER" id="PTHR43037:SF1">
    <property type="entry name" value="BLL1128 PROTEIN"/>
    <property type="match status" value="1"/>
</dbReference>
<evidence type="ECO:0000256" key="3">
    <source>
        <dbReference type="SAM" id="MobiDB-lite"/>
    </source>
</evidence>
<dbReference type="GO" id="GO:0005576">
    <property type="term" value="C:extracellular region"/>
    <property type="evidence" value="ECO:0007669"/>
    <property type="project" value="InterPro"/>
</dbReference>
<evidence type="ECO:0000256" key="2">
    <source>
        <dbReference type="ARBA" id="ARBA00022801"/>
    </source>
</evidence>
<proteinExistence type="predicted"/>
<dbReference type="GO" id="GO:0016787">
    <property type="term" value="F:hydrolase activity"/>
    <property type="evidence" value="ECO:0007669"/>
    <property type="project" value="UniProtKB-KW"/>
</dbReference>
<comment type="caution">
    <text evidence="4">The sequence shown here is derived from an EMBL/GenBank/DDBJ whole genome shotgun (WGS) entry which is preliminary data.</text>
</comment>
<evidence type="ECO:0000313" key="4">
    <source>
        <dbReference type="EMBL" id="MBB5223716.1"/>
    </source>
</evidence>
<organism evidence="4 5">
    <name type="scientific">Amaricoccus macauensis</name>
    <dbReference type="NCBI Taxonomy" id="57001"/>
    <lineage>
        <taxon>Bacteria</taxon>
        <taxon>Pseudomonadati</taxon>
        <taxon>Pseudomonadota</taxon>
        <taxon>Alphaproteobacteria</taxon>
        <taxon>Rhodobacterales</taxon>
        <taxon>Paracoccaceae</taxon>
        <taxon>Amaricoccus</taxon>
    </lineage>
</organism>
<dbReference type="Gene3D" id="3.40.50.1820">
    <property type="entry name" value="alpha/beta hydrolase"/>
    <property type="match status" value="1"/>
</dbReference>
<dbReference type="InterPro" id="IPR029058">
    <property type="entry name" value="AB_hydrolase_fold"/>
</dbReference>
<dbReference type="PANTHER" id="PTHR43037">
    <property type="entry name" value="UNNAMED PRODUCT-RELATED"/>
    <property type="match status" value="1"/>
</dbReference>
<dbReference type="Proteomes" id="UP000549457">
    <property type="component" value="Unassembled WGS sequence"/>
</dbReference>
<protein>
    <submittedName>
        <fullName evidence="4">Poly(Hydroxyalkanoate) depolymerase family esterase</fullName>
    </submittedName>
</protein>
<dbReference type="NCBIfam" id="TIGR01840">
    <property type="entry name" value="esterase_phb"/>
    <property type="match status" value="1"/>
</dbReference>